<organism evidence="3">
    <name type="scientific">Salmonella enterica</name>
    <name type="common">Salmonella choleraesuis</name>
    <dbReference type="NCBI Taxonomy" id="28901"/>
    <lineage>
        <taxon>Bacteria</taxon>
        <taxon>Pseudomonadati</taxon>
        <taxon>Pseudomonadota</taxon>
        <taxon>Gammaproteobacteria</taxon>
        <taxon>Enterobacterales</taxon>
        <taxon>Enterobacteriaceae</taxon>
        <taxon>Salmonella</taxon>
    </lineage>
</organism>
<evidence type="ECO:0000259" key="2">
    <source>
        <dbReference type="Pfam" id="PF01757"/>
    </source>
</evidence>
<feature type="transmembrane region" description="Helical" evidence="1">
    <location>
        <begin position="297"/>
        <end position="321"/>
    </location>
</feature>
<name>A0A3J4LJR4_SALER</name>
<accession>A0A3J4LJR4</accession>
<feature type="transmembrane region" description="Helical" evidence="1">
    <location>
        <begin position="264"/>
        <end position="285"/>
    </location>
</feature>
<dbReference type="InterPro" id="IPR050879">
    <property type="entry name" value="Acyltransferase_3"/>
</dbReference>
<gene>
    <name evidence="3" type="ORF">EEM01_21830</name>
</gene>
<keyword evidence="1" id="KW-0472">Membrane</keyword>
<proteinExistence type="predicted"/>
<feature type="domain" description="Acyltransferase 3" evidence="2">
    <location>
        <begin position="6"/>
        <end position="351"/>
    </location>
</feature>
<feature type="transmembrane region" description="Helical" evidence="1">
    <location>
        <begin position="172"/>
        <end position="195"/>
    </location>
</feature>
<feature type="transmembrane region" description="Helical" evidence="1">
    <location>
        <begin position="99"/>
        <end position="121"/>
    </location>
</feature>
<dbReference type="InterPro" id="IPR002656">
    <property type="entry name" value="Acyl_transf_3_dom"/>
</dbReference>
<evidence type="ECO:0000313" key="3">
    <source>
        <dbReference type="EMBL" id="MFK58622.1"/>
    </source>
</evidence>
<dbReference type="AlphaFoldDB" id="A0A3J4LJR4"/>
<feature type="transmembrane region" description="Helical" evidence="1">
    <location>
        <begin position="12"/>
        <end position="31"/>
    </location>
</feature>
<feature type="transmembrane region" description="Helical" evidence="1">
    <location>
        <begin position="201"/>
        <end position="221"/>
    </location>
</feature>
<dbReference type="EMBL" id="RMTL01000036">
    <property type="protein sequence ID" value="MFK58622.1"/>
    <property type="molecule type" value="Genomic_DNA"/>
</dbReference>
<keyword evidence="1" id="KW-1133">Transmembrane helix</keyword>
<keyword evidence="3" id="KW-0808">Transferase</keyword>
<dbReference type="PANTHER" id="PTHR23028:SF134">
    <property type="entry name" value="PUTATIVE (AFU_ORTHOLOGUE AFUA_4G08520)-RELATED"/>
    <property type="match status" value="1"/>
</dbReference>
<dbReference type="Proteomes" id="UP000839509">
    <property type="component" value="Unassembled WGS sequence"/>
</dbReference>
<sequence>MRKIKSAEALRGLACMVVVLSHLTLIFYPQLHDFYKSSLPKNNILYIIHNSPFSFFYSGTGAVFVFFCLSGYVLISNISTAKDKTKKIISSAIKRYPRLSLPAVCSCILFWVVVNLFNIRLDNVSQWFIDIIYKNYNLLDSILYGGFESFIYGTAKYNPVLWTMQIELIGSFLLFLFCYFNVFDGVIRIISSILLLNLFEMNVYVFLGLVSFIIGAIIYIYDINVPKTYNCLLLVFGLYCVGVHENSYSYRWVFYIAKCINSSYVQYVYPFFNFCGGIIVVISIVKNDLFKSFFSFSFLIVLGELSFSIYLIHLSMIYVFIIPFFNVLTSLEFNFWLVSFLCVLTTFIVLLPASFLFFKCIDKTSIKISNKIVSFFN</sequence>
<keyword evidence="1" id="KW-0812">Transmembrane</keyword>
<protein>
    <submittedName>
        <fullName evidence="3">Acyltransferase</fullName>
    </submittedName>
</protein>
<dbReference type="GO" id="GO:0016747">
    <property type="term" value="F:acyltransferase activity, transferring groups other than amino-acyl groups"/>
    <property type="evidence" value="ECO:0007669"/>
    <property type="project" value="InterPro"/>
</dbReference>
<keyword evidence="3" id="KW-0012">Acyltransferase</keyword>
<evidence type="ECO:0000256" key="1">
    <source>
        <dbReference type="SAM" id="Phobius"/>
    </source>
</evidence>
<dbReference type="PANTHER" id="PTHR23028">
    <property type="entry name" value="ACETYLTRANSFERASE"/>
    <property type="match status" value="1"/>
</dbReference>
<feature type="transmembrane region" description="Helical" evidence="1">
    <location>
        <begin position="333"/>
        <end position="358"/>
    </location>
</feature>
<feature type="transmembrane region" description="Helical" evidence="1">
    <location>
        <begin position="55"/>
        <end position="78"/>
    </location>
</feature>
<comment type="caution">
    <text evidence="3">The sequence shown here is derived from an EMBL/GenBank/DDBJ whole genome shotgun (WGS) entry which is preliminary data.</text>
</comment>
<dbReference type="Pfam" id="PF01757">
    <property type="entry name" value="Acyl_transf_3"/>
    <property type="match status" value="1"/>
</dbReference>
<reference evidence="3" key="1">
    <citation type="submission" date="2018-11" db="EMBL/GenBank/DDBJ databases">
        <authorList>
            <consortium name="PulseNet: The National Subtyping Network for Foodborne Disease Surveillance"/>
            <person name="Tarr C.L."/>
            <person name="Trees E."/>
            <person name="Katz L.S."/>
            <person name="Carleton-Romer H.A."/>
            <person name="Stroika S."/>
            <person name="Kucerova Z."/>
            <person name="Roache K.F."/>
            <person name="Sabol A.L."/>
            <person name="Besser J."/>
            <person name="Gerner-Smidt P."/>
        </authorList>
    </citation>
    <scope>NUCLEOTIDE SEQUENCE [LARGE SCALE GENOMIC DNA]</scope>
    <source>
        <strain evidence="3">PNUSAS059842</strain>
    </source>
</reference>